<dbReference type="InterPro" id="IPR000504">
    <property type="entry name" value="RRM_dom"/>
</dbReference>
<feature type="region of interest" description="Disordered" evidence="2">
    <location>
        <begin position="731"/>
        <end position="759"/>
    </location>
</feature>
<evidence type="ECO:0000256" key="2">
    <source>
        <dbReference type="SAM" id="MobiDB-lite"/>
    </source>
</evidence>
<accession>A0AAV7AWN4</accession>
<proteinExistence type="predicted"/>
<reference evidence="4" key="1">
    <citation type="thesis" date="2020" institute="ProQuest LLC" country="789 East Eisenhower Parkway, Ann Arbor, MI, USA">
        <title>Comparative Genomics and Chromosome Evolution.</title>
        <authorList>
            <person name="Mudd A.B."/>
        </authorList>
    </citation>
    <scope>NUCLEOTIDE SEQUENCE</scope>
    <source>
        <strain evidence="4">237g6f4</strain>
        <tissue evidence="4">Blood</tissue>
    </source>
</reference>
<dbReference type="PANTHER" id="PTHR23295">
    <property type="entry name" value="NUCLEAR RECEPTOR COACTIVATOR 5-RELATED"/>
    <property type="match status" value="1"/>
</dbReference>
<dbReference type="SUPFAM" id="SSF54928">
    <property type="entry name" value="RNA-binding domain, RBD"/>
    <property type="match status" value="1"/>
</dbReference>
<feature type="region of interest" description="Disordered" evidence="2">
    <location>
        <begin position="605"/>
        <end position="627"/>
    </location>
</feature>
<sequence>MAKAYFKTVCLAIFSLAKFRLDLSNMSRRKNKSSSPARNRTDSDDPKDLDRRIFVGNLPTETMSREDMKDLFSKYGKISALTMFRHYGFVQFERKEDADAAVEGERGRMYKEKRLDINKAADRRNMFKPPAKPSPARRDVYGYGESQEPRRDRSPLRSSPRRDGREPRERESRTLRDGREPRDARDPKDFRDSRDGDLRDGHGSRDLRDARDTRDVRDPRDARDPRDVRDHRDARDPRDVRDHRDARDPRDSRDAREPRDYRDPRDAKDLRDARDLRLREPRDARDVRDPPQDRYRDARDTRRVDEPFDYQRKREEYYDRYRDSADRPSEDRYKREERRREDLYRQYFDDIQRKLDEDRPVDCSVVVANKQSKEYAESVGRKVRDLGMLVDLIFLNTEVSLSQVLEDVTRGGTPFAIVISQQHQTHRSCTVNILFGTPQEHRNMPLADAMVLIARSFERYKVEKREKEREDIARQAAKLSTDAILRERAITLDEGIRAPPPPAIMALLNLLADNRYVTPDEIDKVILYLRDRRERILAVSGDTLTSQLSRPLGGNSGPSLEGSSTLASSQTVPMAPQLASSAPPTQAQNNQELQLKILSLFNNSASTSSTSSVNPPSSGVTNAQGQSYGNVAPAQRSVAQMDIPSLGPSSQRPQSIVNQHPGSVTQSEASRSVASRSVQPPQMQNFYGHVRPQTGGNVPNQRPGASAGINFDNPSVQKALDSLIQSGPALSHLVSQTAGQGIRSGPQQPSSMGSYPRHY</sequence>
<feature type="region of interest" description="Disordered" evidence="2">
    <location>
        <begin position="27"/>
        <end position="50"/>
    </location>
</feature>
<dbReference type="GO" id="GO:0005654">
    <property type="term" value="C:nucleoplasm"/>
    <property type="evidence" value="ECO:0007669"/>
    <property type="project" value="TreeGrafter"/>
</dbReference>
<dbReference type="SUPFAM" id="SSF52954">
    <property type="entry name" value="Class II aaRS ABD-related"/>
    <property type="match status" value="1"/>
</dbReference>
<gene>
    <name evidence="4" type="ORF">GDO81_012903</name>
</gene>
<dbReference type="InterPro" id="IPR012677">
    <property type="entry name" value="Nucleotide-bd_a/b_plait_sf"/>
</dbReference>
<dbReference type="InterPro" id="IPR036621">
    <property type="entry name" value="Anticodon-bd_dom_sf"/>
</dbReference>
<feature type="compositionally biased region" description="Polar residues" evidence="2">
    <location>
        <begin position="557"/>
        <end position="588"/>
    </location>
</feature>
<keyword evidence="1" id="KW-0694">RNA-binding</keyword>
<protein>
    <recommendedName>
        <fullName evidence="3">RRM domain-containing protein</fullName>
    </recommendedName>
</protein>
<feature type="compositionally biased region" description="Basic and acidic residues" evidence="2">
    <location>
        <begin position="113"/>
        <end position="125"/>
    </location>
</feature>
<dbReference type="GO" id="GO:0003723">
    <property type="term" value="F:RNA binding"/>
    <property type="evidence" value="ECO:0007669"/>
    <property type="project" value="UniProtKB-UniRule"/>
</dbReference>
<feature type="compositionally biased region" description="Polar residues" evidence="2">
    <location>
        <begin position="733"/>
        <end position="753"/>
    </location>
</feature>
<dbReference type="Pfam" id="PF00076">
    <property type="entry name" value="RRM_1"/>
    <property type="match status" value="1"/>
</dbReference>
<dbReference type="InterPro" id="IPR052600">
    <property type="entry name" value="Nuc_rcpt_coact/corep"/>
</dbReference>
<feature type="domain" description="RRM" evidence="3">
    <location>
        <begin position="51"/>
        <end position="122"/>
    </location>
</feature>
<evidence type="ECO:0000259" key="3">
    <source>
        <dbReference type="PROSITE" id="PS50102"/>
    </source>
</evidence>
<dbReference type="Gene3D" id="3.30.70.330">
    <property type="match status" value="1"/>
</dbReference>
<dbReference type="GO" id="GO:0009966">
    <property type="term" value="P:regulation of signal transduction"/>
    <property type="evidence" value="ECO:0007669"/>
    <property type="project" value="TreeGrafter"/>
</dbReference>
<feature type="region of interest" description="Disordered" evidence="2">
    <location>
        <begin position="547"/>
        <end position="588"/>
    </location>
</feature>
<feature type="compositionally biased region" description="Low complexity" evidence="2">
    <location>
        <begin position="666"/>
        <end position="681"/>
    </location>
</feature>
<dbReference type="PROSITE" id="PS50102">
    <property type="entry name" value="RRM"/>
    <property type="match status" value="1"/>
</dbReference>
<feature type="region of interest" description="Disordered" evidence="2">
    <location>
        <begin position="643"/>
        <end position="706"/>
    </location>
</feature>
<comment type="caution">
    <text evidence="4">The sequence shown here is derived from an EMBL/GenBank/DDBJ whole genome shotgun (WGS) entry which is preliminary data.</text>
</comment>
<dbReference type="AlphaFoldDB" id="A0AAV7AWN4"/>
<organism evidence="4 5">
    <name type="scientific">Engystomops pustulosus</name>
    <name type="common">Tungara frog</name>
    <name type="synonym">Physalaemus pustulosus</name>
    <dbReference type="NCBI Taxonomy" id="76066"/>
    <lineage>
        <taxon>Eukaryota</taxon>
        <taxon>Metazoa</taxon>
        <taxon>Chordata</taxon>
        <taxon>Craniata</taxon>
        <taxon>Vertebrata</taxon>
        <taxon>Euteleostomi</taxon>
        <taxon>Amphibia</taxon>
        <taxon>Batrachia</taxon>
        <taxon>Anura</taxon>
        <taxon>Neobatrachia</taxon>
        <taxon>Hyloidea</taxon>
        <taxon>Leptodactylidae</taxon>
        <taxon>Leiuperinae</taxon>
        <taxon>Engystomops</taxon>
    </lineage>
</organism>
<feature type="region of interest" description="Disordered" evidence="2">
    <location>
        <begin position="113"/>
        <end position="336"/>
    </location>
</feature>
<dbReference type="CDD" id="cd12341">
    <property type="entry name" value="RRM_hnRNPC_like"/>
    <property type="match status" value="1"/>
</dbReference>
<dbReference type="Proteomes" id="UP000824782">
    <property type="component" value="Unassembled WGS sequence"/>
</dbReference>
<dbReference type="InterPro" id="IPR035979">
    <property type="entry name" value="RBD_domain_sf"/>
</dbReference>
<feature type="compositionally biased region" description="Basic and acidic residues" evidence="2">
    <location>
        <begin position="39"/>
        <end position="50"/>
    </location>
</feature>
<dbReference type="EMBL" id="WNYA01000006">
    <property type="protein sequence ID" value="KAG8565552.1"/>
    <property type="molecule type" value="Genomic_DNA"/>
</dbReference>
<dbReference type="SMART" id="SM00360">
    <property type="entry name" value="RRM"/>
    <property type="match status" value="1"/>
</dbReference>
<keyword evidence="5" id="KW-1185">Reference proteome</keyword>
<evidence type="ECO:0000313" key="5">
    <source>
        <dbReference type="Proteomes" id="UP000824782"/>
    </source>
</evidence>
<dbReference type="Gene3D" id="3.40.50.800">
    <property type="entry name" value="Anticodon-binding domain"/>
    <property type="match status" value="1"/>
</dbReference>
<evidence type="ECO:0000256" key="1">
    <source>
        <dbReference type="PROSITE-ProRule" id="PRU00176"/>
    </source>
</evidence>
<feature type="compositionally biased region" description="Low complexity" evidence="2">
    <location>
        <begin position="605"/>
        <end position="622"/>
    </location>
</feature>
<dbReference type="PANTHER" id="PTHR23295:SF3">
    <property type="entry name" value="NUCLEAR RECEPTOR COACTIVATOR 5"/>
    <property type="match status" value="1"/>
</dbReference>
<feature type="compositionally biased region" description="Basic and acidic residues" evidence="2">
    <location>
        <begin position="147"/>
        <end position="336"/>
    </location>
</feature>
<feature type="compositionally biased region" description="Polar residues" evidence="2">
    <location>
        <begin position="647"/>
        <end position="665"/>
    </location>
</feature>
<name>A0AAV7AWN4_ENGPU</name>
<evidence type="ECO:0000313" key="4">
    <source>
        <dbReference type="EMBL" id="KAG8565552.1"/>
    </source>
</evidence>